<organism evidence="1 2">
    <name type="scientific">Trichomonas vaginalis (strain ATCC PRA-98 / G3)</name>
    <dbReference type="NCBI Taxonomy" id="412133"/>
    <lineage>
        <taxon>Eukaryota</taxon>
        <taxon>Metamonada</taxon>
        <taxon>Parabasalia</taxon>
        <taxon>Trichomonadida</taxon>
        <taxon>Trichomonadidae</taxon>
        <taxon>Trichomonas</taxon>
    </lineage>
</organism>
<reference evidence="1" key="2">
    <citation type="journal article" date="2007" name="Science">
        <title>Draft genome sequence of the sexually transmitted pathogen Trichomonas vaginalis.</title>
        <authorList>
            <person name="Carlton J.M."/>
            <person name="Hirt R.P."/>
            <person name="Silva J.C."/>
            <person name="Delcher A.L."/>
            <person name="Schatz M."/>
            <person name="Zhao Q."/>
            <person name="Wortman J.R."/>
            <person name="Bidwell S.L."/>
            <person name="Alsmark U.C.M."/>
            <person name="Besteiro S."/>
            <person name="Sicheritz-Ponten T."/>
            <person name="Noel C.J."/>
            <person name="Dacks J.B."/>
            <person name="Foster P.G."/>
            <person name="Simillion C."/>
            <person name="Van de Peer Y."/>
            <person name="Miranda-Saavedra D."/>
            <person name="Barton G.J."/>
            <person name="Westrop G.D."/>
            <person name="Mueller S."/>
            <person name="Dessi D."/>
            <person name="Fiori P.L."/>
            <person name="Ren Q."/>
            <person name="Paulsen I."/>
            <person name="Zhang H."/>
            <person name="Bastida-Corcuera F.D."/>
            <person name="Simoes-Barbosa A."/>
            <person name="Brown M.T."/>
            <person name="Hayes R.D."/>
            <person name="Mukherjee M."/>
            <person name="Okumura C.Y."/>
            <person name="Schneider R."/>
            <person name="Smith A.J."/>
            <person name="Vanacova S."/>
            <person name="Villalvazo M."/>
            <person name="Haas B.J."/>
            <person name="Pertea M."/>
            <person name="Feldblyum T.V."/>
            <person name="Utterback T.R."/>
            <person name="Shu C.L."/>
            <person name="Osoegawa K."/>
            <person name="de Jong P.J."/>
            <person name="Hrdy I."/>
            <person name="Horvathova L."/>
            <person name="Zubacova Z."/>
            <person name="Dolezal P."/>
            <person name="Malik S.B."/>
            <person name="Logsdon J.M. Jr."/>
            <person name="Henze K."/>
            <person name="Gupta A."/>
            <person name="Wang C.C."/>
            <person name="Dunne R.L."/>
            <person name="Upcroft J.A."/>
            <person name="Upcroft P."/>
            <person name="White O."/>
            <person name="Salzberg S.L."/>
            <person name="Tang P."/>
            <person name="Chiu C.-H."/>
            <person name="Lee Y.-S."/>
            <person name="Embley T.M."/>
            <person name="Coombs G.H."/>
            <person name="Mottram J.C."/>
            <person name="Tachezy J."/>
            <person name="Fraser-Liggett C.M."/>
            <person name="Johnson P.J."/>
        </authorList>
    </citation>
    <scope>NUCLEOTIDE SEQUENCE [LARGE SCALE GENOMIC DNA]</scope>
    <source>
        <strain evidence="1">G3</strain>
    </source>
</reference>
<dbReference type="RefSeq" id="XP_001324564.1">
    <property type="nucleotide sequence ID" value="XM_001324529.1"/>
</dbReference>
<proteinExistence type="predicted"/>
<dbReference type="EMBL" id="DS113303">
    <property type="protein sequence ID" value="EAY12341.1"/>
    <property type="molecule type" value="Genomic_DNA"/>
</dbReference>
<protein>
    <submittedName>
        <fullName evidence="1">Uncharacterized protein</fullName>
    </submittedName>
</protein>
<sequence>MFYLVFGLLQLASAENSVKPKENTKVTKQATNEKPEIQKKDLPKYFSYDKEVERYAPDLANAPTDTKLESPDGTYWIVERRVDGADHIKIGRQYRKDGSLMYTYDCTTFTFA</sequence>
<name>A2E4N1_TRIV3</name>
<dbReference type="Proteomes" id="UP000001542">
    <property type="component" value="Unassembled WGS sequence"/>
</dbReference>
<evidence type="ECO:0000313" key="1">
    <source>
        <dbReference type="EMBL" id="EAY12341.1"/>
    </source>
</evidence>
<evidence type="ECO:0000313" key="2">
    <source>
        <dbReference type="Proteomes" id="UP000001542"/>
    </source>
</evidence>
<accession>A2E4N1</accession>
<dbReference type="InParanoid" id="A2E4N1"/>
<dbReference type="VEuPathDB" id="TrichDB:TVAG_245730"/>
<reference evidence="1" key="1">
    <citation type="submission" date="2006-10" db="EMBL/GenBank/DDBJ databases">
        <authorList>
            <person name="Amadeo P."/>
            <person name="Zhao Q."/>
            <person name="Wortman J."/>
            <person name="Fraser-Liggett C."/>
            <person name="Carlton J."/>
        </authorList>
    </citation>
    <scope>NUCLEOTIDE SEQUENCE</scope>
    <source>
        <strain evidence="1">G3</strain>
    </source>
</reference>
<dbReference type="VEuPathDB" id="TrichDB:TVAGG3_0862240"/>
<dbReference type="AlphaFoldDB" id="A2E4N1"/>
<dbReference type="KEGG" id="tva:4770302"/>
<gene>
    <name evidence="1" type="ORF">TVAG_245730</name>
</gene>
<keyword evidence="2" id="KW-1185">Reference proteome</keyword>